<feature type="transmembrane region" description="Helical" evidence="6">
    <location>
        <begin position="29"/>
        <end position="57"/>
    </location>
</feature>
<keyword evidence="5 6" id="KW-0472">Membrane</keyword>
<evidence type="ECO:0000313" key="8">
    <source>
        <dbReference type="EMBL" id="TRW47918.1"/>
    </source>
</evidence>
<accession>A0A552WYN7</accession>
<dbReference type="Pfam" id="PF06271">
    <property type="entry name" value="RDD"/>
    <property type="match status" value="1"/>
</dbReference>
<evidence type="ECO:0000256" key="1">
    <source>
        <dbReference type="ARBA" id="ARBA00004651"/>
    </source>
</evidence>
<evidence type="ECO:0000256" key="2">
    <source>
        <dbReference type="ARBA" id="ARBA00022475"/>
    </source>
</evidence>
<keyword evidence="4 6" id="KW-1133">Transmembrane helix</keyword>
<keyword evidence="2" id="KW-1003">Cell membrane</keyword>
<comment type="caution">
    <text evidence="8">The sequence shown here is derived from an EMBL/GenBank/DDBJ whole genome shotgun (WGS) entry which is preliminary data.</text>
</comment>
<keyword evidence="9" id="KW-1185">Reference proteome</keyword>
<comment type="subcellular location">
    <subcellularLocation>
        <location evidence="1">Cell membrane</location>
        <topology evidence="1">Multi-pass membrane protein</topology>
    </subcellularLocation>
</comment>
<feature type="transmembrane region" description="Helical" evidence="6">
    <location>
        <begin position="77"/>
        <end position="94"/>
    </location>
</feature>
<dbReference type="EMBL" id="VJWL01000005">
    <property type="protein sequence ID" value="TRW47918.1"/>
    <property type="molecule type" value="Genomic_DNA"/>
</dbReference>
<dbReference type="PANTHER" id="PTHR36115:SF10">
    <property type="entry name" value="RDD DOMAIN-CONTAINING PROTEIN"/>
    <property type="match status" value="1"/>
</dbReference>
<evidence type="ECO:0000259" key="7">
    <source>
        <dbReference type="Pfam" id="PF06271"/>
    </source>
</evidence>
<evidence type="ECO:0000256" key="4">
    <source>
        <dbReference type="ARBA" id="ARBA00022989"/>
    </source>
</evidence>
<dbReference type="RefSeq" id="WP_143236557.1">
    <property type="nucleotide sequence ID" value="NZ_VJWL01000005.1"/>
</dbReference>
<dbReference type="PANTHER" id="PTHR36115">
    <property type="entry name" value="PROLINE-RICH ANTIGEN HOMOLOG-RELATED"/>
    <property type="match status" value="1"/>
</dbReference>
<organism evidence="8 9">
    <name type="scientific">Aliidiomarina halalkaliphila</name>
    <dbReference type="NCBI Taxonomy" id="2593535"/>
    <lineage>
        <taxon>Bacteria</taxon>
        <taxon>Pseudomonadati</taxon>
        <taxon>Pseudomonadota</taxon>
        <taxon>Gammaproteobacteria</taxon>
        <taxon>Alteromonadales</taxon>
        <taxon>Idiomarinaceae</taxon>
        <taxon>Aliidiomarina</taxon>
    </lineage>
</organism>
<dbReference type="OrthoDB" id="9793824at2"/>
<proteinExistence type="predicted"/>
<reference evidence="8 9" key="1">
    <citation type="submission" date="2019-07" db="EMBL/GenBank/DDBJ databases">
        <authorList>
            <person name="Yang M."/>
            <person name="Zhao D."/>
            <person name="Xiang H."/>
        </authorList>
    </citation>
    <scope>NUCLEOTIDE SEQUENCE [LARGE SCALE GENOMIC DNA]</scope>
    <source>
        <strain evidence="8 9">IM1326</strain>
    </source>
</reference>
<sequence>MSDSRISEEFSPEFSTFPRAGFWRRIGAIIYDLLVVAAVIMFAAGAALTLVAVLVSAGLISLAEGQDHASVIQGNPLFTLYIIAVILLFYTGFWRRGGQTLGMRAWRMRVQNSDGSRISWKQGLIRALTSLCGLGNFWVLFNREKLALQDKIAGCEVVVLTSEANQYKNWKRK</sequence>
<dbReference type="InterPro" id="IPR010432">
    <property type="entry name" value="RDD"/>
</dbReference>
<evidence type="ECO:0000256" key="6">
    <source>
        <dbReference type="SAM" id="Phobius"/>
    </source>
</evidence>
<feature type="domain" description="RDD" evidence="7">
    <location>
        <begin position="19"/>
        <end position="154"/>
    </location>
</feature>
<keyword evidence="3 6" id="KW-0812">Transmembrane</keyword>
<dbReference type="Proteomes" id="UP000320359">
    <property type="component" value="Unassembled WGS sequence"/>
</dbReference>
<dbReference type="GO" id="GO:0005886">
    <property type="term" value="C:plasma membrane"/>
    <property type="evidence" value="ECO:0007669"/>
    <property type="project" value="UniProtKB-SubCell"/>
</dbReference>
<dbReference type="InterPro" id="IPR051791">
    <property type="entry name" value="Pra-immunoreactive"/>
</dbReference>
<evidence type="ECO:0000313" key="9">
    <source>
        <dbReference type="Proteomes" id="UP000320359"/>
    </source>
</evidence>
<evidence type="ECO:0000256" key="5">
    <source>
        <dbReference type="ARBA" id="ARBA00023136"/>
    </source>
</evidence>
<name>A0A552WYN7_9GAMM</name>
<protein>
    <submittedName>
        <fullName evidence="8">RDD family protein</fullName>
    </submittedName>
</protein>
<gene>
    <name evidence="8" type="ORF">FM042_11320</name>
</gene>
<evidence type="ECO:0000256" key="3">
    <source>
        <dbReference type="ARBA" id="ARBA00022692"/>
    </source>
</evidence>
<dbReference type="AlphaFoldDB" id="A0A552WYN7"/>